<evidence type="ECO:0000256" key="3">
    <source>
        <dbReference type="ARBA" id="ARBA00060902"/>
    </source>
</evidence>
<gene>
    <name evidence="5" type="ORF">DIABBA_LOCUS8133</name>
</gene>
<dbReference type="Gene3D" id="3.15.10.30">
    <property type="entry name" value="Haemolymph juvenile hormone binding protein"/>
    <property type="match status" value="1"/>
</dbReference>
<evidence type="ECO:0000256" key="4">
    <source>
        <dbReference type="SAM" id="SignalP"/>
    </source>
</evidence>
<dbReference type="EMBL" id="OU898280">
    <property type="protein sequence ID" value="CAG9834876.1"/>
    <property type="molecule type" value="Genomic_DNA"/>
</dbReference>
<dbReference type="Pfam" id="PF06585">
    <property type="entry name" value="JHBP"/>
    <property type="match status" value="1"/>
</dbReference>
<organism evidence="5 6">
    <name type="scientific">Diabrotica balteata</name>
    <name type="common">Banded cucumber beetle</name>
    <dbReference type="NCBI Taxonomy" id="107213"/>
    <lineage>
        <taxon>Eukaryota</taxon>
        <taxon>Metazoa</taxon>
        <taxon>Ecdysozoa</taxon>
        <taxon>Arthropoda</taxon>
        <taxon>Hexapoda</taxon>
        <taxon>Insecta</taxon>
        <taxon>Pterygota</taxon>
        <taxon>Neoptera</taxon>
        <taxon>Endopterygota</taxon>
        <taxon>Coleoptera</taxon>
        <taxon>Polyphaga</taxon>
        <taxon>Cucujiformia</taxon>
        <taxon>Chrysomeloidea</taxon>
        <taxon>Chrysomelidae</taxon>
        <taxon>Galerucinae</taxon>
        <taxon>Diabroticina</taxon>
        <taxon>Diabroticites</taxon>
        <taxon>Diabrotica</taxon>
    </lineage>
</organism>
<reference evidence="5" key="1">
    <citation type="submission" date="2022-01" db="EMBL/GenBank/DDBJ databases">
        <authorList>
            <person name="King R."/>
        </authorList>
    </citation>
    <scope>NUCLEOTIDE SEQUENCE</scope>
</reference>
<dbReference type="GO" id="GO:0005615">
    <property type="term" value="C:extracellular space"/>
    <property type="evidence" value="ECO:0007669"/>
    <property type="project" value="TreeGrafter"/>
</dbReference>
<dbReference type="FunFam" id="3.15.10.30:FF:000001">
    <property type="entry name" value="Takeout-like protein 1"/>
    <property type="match status" value="1"/>
</dbReference>
<dbReference type="InterPro" id="IPR038606">
    <property type="entry name" value="To_sf"/>
</dbReference>
<dbReference type="Proteomes" id="UP001153709">
    <property type="component" value="Chromosome 5"/>
</dbReference>
<dbReference type="InterPro" id="IPR010562">
    <property type="entry name" value="Haemolymph_juvenile_hormone-bd"/>
</dbReference>
<protein>
    <submittedName>
        <fullName evidence="5">Uncharacterized protein</fullName>
    </submittedName>
</protein>
<evidence type="ECO:0000256" key="2">
    <source>
        <dbReference type="ARBA" id="ARBA00023108"/>
    </source>
</evidence>
<keyword evidence="1 4" id="KW-0732">Signal</keyword>
<dbReference type="OrthoDB" id="7419171at2759"/>
<sequence length="251" mass="28462">MQNYFLIFFVNLFVNLLAVKNLPSYFPNCHRYDKKLNQCLLDATEKVKPYLAKGVPELNIPSFEPFIIPEINLEQGTNALNFKAKLLNTEIHGLTKYKFSRFDFDVPNLQFFCDCQIQNLKLRGNYTVTGKLLLAPIEGKGTFTASVDNCNATVYQKVTTEKRKNGLEFVVPVHTNSSMSVSGPKANLKGLFDDNSELSGITNKVINDNVNELFEDLRPVIEKILTEILEDLLLKALESQIPFDMLYPPIS</sequence>
<feature type="signal peptide" evidence="4">
    <location>
        <begin position="1"/>
        <end position="18"/>
    </location>
</feature>
<evidence type="ECO:0000256" key="1">
    <source>
        <dbReference type="ARBA" id="ARBA00022729"/>
    </source>
</evidence>
<dbReference type="PANTHER" id="PTHR11008">
    <property type="entry name" value="PROTEIN TAKEOUT-LIKE PROTEIN"/>
    <property type="match status" value="1"/>
</dbReference>
<dbReference type="PANTHER" id="PTHR11008:SF32">
    <property type="entry name" value="CIRCADIAN CLOCK-CONTROLLED PROTEIN DAYWAKE-RELATED"/>
    <property type="match status" value="1"/>
</dbReference>
<evidence type="ECO:0000313" key="5">
    <source>
        <dbReference type="EMBL" id="CAG9834876.1"/>
    </source>
</evidence>
<accession>A0A9N9XD88</accession>
<keyword evidence="6" id="KW-1185">Reference proteome</keyword>
<dbReference type="AlphaFoldDB" id="A0A9N9XD88"/>
<proteinExistence type="inferred from homology"/>
<evidence type="ECO:0000313" key="6">
    <source>
        <dbReference type="Proteomes" id="UP001153709"/>
    </source>
</evidence>
<dbReference type="GO" id="GO:0007623">
    <property type="term" value="P:circadian rhythm"/>
    <property type="evidence" value="ECO:0007669"/>
    <property type="project" value="UniProtKB-ARBA"/>
</dbReference>
<feature type="chain" id="PRO_5040294571" evidence="4">
    <location>
        <begin position="19"/>
        <end position="251"/>
    </location>
</feature>
<comment type="similarity">
    <text evidence="3">Belongs to the TO family.</text>
</comment>
<dbReference type="SMART" id="SM00700">
    <property type="entry name" value="JHBP"/>
    <property type="match status" value="1"/>
</dbReference>
<keyword evidence="2" id="KW-0090">Biological rhythms</keyword>
<name>A0A9N9XD88_DIABA</name>